<protein>
    <recommendedName>
        <fullName evidence="3">IS6 family transposase</fullName>
    </recommendedName>
</protein>
<proteinExistence type="predicted"/>
<name>D5VEF6_CAUST</name>
<dbReference type="HOGENOM" id="CLU_067322_4_1_5"/>
<organism evidence="1 2">
    <name type="scientific">Caulobacter segnis (strain ATCC 21756 / DSM 7131 / JCM 7823 / NBRC 15250 / LMG 17158 / TK0059)</name>
    <name type="common">Mycoplana segnis</name>
    <dbReference type="NCBI Taxonomy" id="509190"/>
    <lineage>
        <taxon>Bacteria</taxon>
        <taxon>Pseudomonadati</taxon>
        <taxon>Pseudomonadota</taxon>
        <taxon>Alphaproteobacteria</taxon>
        <taxon>Caulobacterales</taxon>
        <taxon>Caulobacteraceae</taxon>
        <taxon>Caulobacter</taxon>
    </lineage>
</organism>
<sequence>MKRLSFKRHRFPPEIIRHAIWLYFRFSLSLRDVEDLLAERGVEASRPTLRRLRADANAAWAAATA</sequence>
<gene>
    <name evidence="1" type="ordered locus">Cseg_0464</name>
</gene>
<evidence type="ECO:0000313" key="1">
    <source>
        <dbReference type="EMBL" id="ADG08979.1"/>
    </source>
</evidence>
<dbReference type="AlphaFoldDB" id="D5VEF6"/>
<evidence type="ECO:0000313" key="2">
    <source>
        <dbReference type="Proteomes" id="UP000002629"/>
    </source>
</evidence>
<accession>D5VEF6</accession>
<evidence type="ECO:0008006" key="3">
    <source>
        <dbReference type="Google" id="ProtNLM"/>
    </source>
</evidence>
<dbReference type="Proteomes" id="UP000002629">
    <property type="component" value="Chromosome"/>
</dbReference>
<dbReference type="eggNOG" id="COG3316">
    <property type="taxonomic scope" value="Bacteria"/>
</dbReference>
<dbReference type="EMBL" id="CP002008">
    <property type="protein sequence ID" value="ADG08979.1"/>
    <property type="molecule type" value="Genomic_DNA"/>
</dbReference>
<reference evidence="2" key="1">
    <citation type="journal article" date="2011" name="J. Bacteriol.">
        <title>Genome sequences of eight morphologically diverse alphaproteobacteria.</title>
        <authorList>
            <consortium name="US DOE Joint Genome Institute"/>
            <person name="Brown P.J."/>
            <person name="Kysela D.T."/>
            <person name="Buechlein A."/>
            <person name="Hemmerich C."/>
            <person name="Brun Y.V."/>
        </authorList>
    </citation>
    <scope>NUCLEOTIDE SEQUENCE [LARGE SCALE GENOMIC DNA]</scope>
    <source>
        <strain evidence="2">ATCC 21756 / DSM 7131 / JCM 7823 / NBRC 15250 / LMG 17158 / TK0059</strain>
    </source>
</reference>
<dbReference type="KEGG" id="cse:Cseg_0464"/>